<proteinExistence type="predicted"/>
<dbReference type="PROSITE" id="PS50113">
    <property type="entry name" value="PAC"/>
    <property type="match status" value="1"/>
</dbReference>
<dbReference type="Gene3D" id="3.30.450.260">
    <property type="entry name" value="Haem NO binding associated domain"/>
    <property type="match status" value="1"/>
</dbReference>
<dbReference type="Pfam" id="PF02518">
    <property type="entry name" value="HATPase_c"/>
    <property type="match status" value="1"/>
</dbReference>
<dbReference type="SMART" id="SM00388">
    <property type="entry name" value="HisKA"/>
    <property type="match status" value="1"/>
</dbReference>
<evidence type="ECO:0000256" key="5">
    <source>
        <dbReference type="ARBA" id="ARBA00023293"/>
    </source>
</evidence>
<keyword evidence="8" id="KW-0175">Coiled coil</keyword>
<keyword evidence="3" id="KW-0547">Nucleotide-binding</keyword>
<dbReference type="InterPro" id="IPR035965">
    <property type="entry name" value="PAS-like_dom_sf"/>
</dbReference>
<evidence type="ECO:0008006" key="16">
    <source>
        <dbReference type="Google" id="ProtNLM"/>
    </source>
</evidence>
<dbReference type="PRINTS" id="PR00344">
    <property type="entry name" value="BCTRLSENSOR"/>
</dbReference>
<keyword evidence="4" id="KW-0902">Two-component regulatory system</keyword>
<feature type="coiled-coil region" evidence="8">
    <location>
        <begin position="141"/>
        <end position="171"/>
    </location>
</feature>
<dbReference type="InterPro" id="IPR011645">
    <property type="entry name" value="HNOB_dom_associated"/>
</dbReference>
<feature type="coiled-coil region" evidence="8">
    <location>
        <begin position="288"/>
        <end position="315"/>
    </location>
</feature>
<keyword evidence="2 7" id="KW-0597">Phosphoprotein</keyword>
<evidence type="ECO:0000256" key="6">
    <source>
        <dbReference type="PROSITE-ProRule" id="PRU00110"/>
    </source>
</evidence>
<dbReference type="GO" id="GO:0006355">
    <property type="term" value="P:regulation of DNA-templated transcription"/>
    <property type="evidence" value="ECO:0007669"/>
    <property type="project" value="InterPro"/>
</dbReference>
<dbReference type="Pfam" id="PF00512">
    <property type="entry name" value="HisKA"/>
    <property type="match status" value="1"/>
</dbReference>
<name>A0A1W6MWV1_9HYPH</name>
<dbReference type="CDD" id="cd17546">
    <property type="entry name" value="REC_hyHK_CKI1_RcsC-like"/>
    <property type="match status" value="1"/>
</dbReference>
<feature type="domain" description="Histidine kinase" evidence="9">
    <location>
        <begin position="472"/>
        <end position="693"/>
    </location>
</feature>
<dbReference type="STRING" id="655015.B1812_14405"/>
<evidence type="ECO:0000256" key="3">
    <source>
        <dbReference type="ARBA" id="ARBA00022741"/>
    </source>
</evidence>
<dbReference type="InterPro" id="IPR042463">
    <property type="entry name" value="HNOB_dom_associated_sf"/>
</dbReference>
<feature type="domain" description="PAS" evidence="11">
    <location>
        <begin position="171"/>
        <end position="242"/>
    </location>
</feature>
<dbReference type="GO" id="GO:0005886">
    <property type="term" value="C:plasma membrane"/>
    <property type="evidence" value="ECO:0007669"/>
    <property type="project" value="UniProtKB-SubCell"/>
</dbReference>
<organism evidence="14 15">
    <name type="scientific">Methylocystis bryophila</name>
    <dbReference type="NCBI Taxonomy" id="655015"/>
    <lineage>
        <taxon>Bacteria</taxon>
        <taxon>Pseudomonadati</taxon>
        <taxon>Pseudomonadota</taxon>
        <taxon>Alphaproteobacteria</taxon>
        <taxon>Hyphomicrobiales</taxon>
        <taxon>Methylocystaceae</taxon>
        <taxon>Methylocystis</taxon>
    </lineage>
</organism>
<evidence type="ECO:0000259" key="9">
    <source>
        <dbReference type="PROSITE" id="PS50109"/>
    </source>
</evidence>
<dbReference type="Pfam" id="PF00989">
    <property type="entry name" value="PAS"/>
    <property type="match status" value="1"/>
</dbReference>
<dbReference type="InterPro" id="IPR003661">
    <property type="entry name" value="HisK_dim/P_dom"/>
</dbReference>
<dbReference type="PANTHER" id="PTHR45339">
    <property type="entry name" value="HYBRID SIGNAL TRANSDUCTION HISTIDINE KINASE J"/>
    <property type="match status" value="1"/>
</dbReference>
<evidence type="ECO:0000259" key="10">
    <source>
        <dbReference type="PROSITE" id="PS50110"/>
    </source>
</evidence>
<dbReference type="PROSITE" id="PS50112">
    <property type="entry name" value="PAS"/>
    <property type="match status" value="2"/>
</dbReference>
<feature type="domain" description="PAC" evidence="12">
    <location>
        <begin position="243"/>
        <end position="297"/>
    </location>
</feature>
<dbReference type="SMART" id="SM00086">
    <property type="entry name" value="PAC"/>
    <property type="match status" value="2"/>
</dbReference>
<dbReference type="SUPFAM" id="SSF52172">
    <property type="entry name" value="CheY-like"/>
    <property type="match status" value="1"/>
</dbReference>
<feature type="modified residue" description="Phosphohistidine" evidence="6">
    <location>
        <position position="907"/>
    </location>
</feature>
<dbReference type="PANTHER" id="PTHR45339:SF5">
    <property type="entry name" value="HISTIDINE KINASE"/>
    <property type="match status" value="1"/>
</dbReference>
<evidence type="ECO:0000256" key="8">
    <source>
        <dbReference type="SAM" id="Coils"/>
    </source>
</evidence>
<dbReference type="Gene3D" id="3.40.50.2300">
    <property type="match status" value="1"/>
</dbReference>
<keyword evidence="15" id="KW-1185">Reference proteome</keyword>
<evidence type="ECO:0000256" key="2">
    <source>
        <dbReference type="ARBA" id="ARBA00022553"/>
    </source>
</evidence>
<dbReference type="GO" id="GO:0005524">
    <property type="term" value="F:ATP binding"/>
    <property type="evidence" value="ECO:0007669"/>
    <property type="project" value="UniProtKB-KW"/>
</dbReference>
<dbReference type="Pfam" id="PF00072">
    <property type="entry name" value="Response_reg"/>
    <property type="match status" value="1"/>
</dbReference>
<evidence type="ECO:0000259" key="11">
    <source>
        <dbReference type="PROSITE" id="PS50112"/>
    </source>
</evidence>
<dbReference type="Pfam" id="PF13426">
    <property type="entry name" value="PAS_9"/>
    <property type="match status" value="1"/>
</dbReference>
<dbReference type="GO" id="GO:0000155">
    <property type="term" value="F:phosphorelay sensor kinase activity"/>
    <property type="evidence" value="ECO:0007669"/>
    <property type="project" value="InterPro"/>
</dbReference>
<evidence type="ECO:0000256" key="4">
    <source>
        <dbReference type="ARBA" id="ARBA00023012"/>
    </source>
</evidence>
<dbReference type="EMBL" id="CP019948">
    <property type="protein sequence ID" value="ARN82071.1"/>
    <property type="molecule type" value="Genomic_DNA"/>
</dbReference>
<evidence type="ECO:0000259" key="13">
    <source>
        <dbReference type="PROSITE" id="PS50894"/>
    </source>
</evidence>
<dbReference type="InterPro" id="IPR004358">
    <property type="entry name" value="Sig_transdc_His_kin-like_C"/>
</dbReference>
<dbReference type="InterPro" id="IPR013767">
    <property type="entry name" value="PAS_fold"/>
</dbReference>
<dbReference type="InterPro" id="IPR036097">
    <property type="entry name" value="HisK_dim/P_sf"/>
</dbReference>
<accession>A0A1W6MWV1</accession>
<dbReference type="SUPFAM" id="SSF47384">
    <property type="entry name" value="Homodimeric domain of signal transducing histidine kinase"/>
    <property type="match status" value="1"/>
</dbReference>
<dbReference type="InterPro" id="IPR000014">
    <property type="entry name" value="PAS"/>
</dbReference>
<evidence type="ECO:0000256" key="1">
    <source>
        <dbReference type="ARBA" id="ARBA00000085"/>
    </source>
</evidence>
<dbReference type="AlphaFoldDB" id="A0A1W6MWV1"/>
<dbReference type="NCBIfam" id="TIGR00229">
    <property type="entry name" value="sensory_box"/>
    <property type="match status" value="2"/>
</dbReference>
<dbReference type="SUPFAM" id="SSF47226">
    <property type="entry name" value="Histidine-containing phosphotransfer domain, HPT domain"/>
    <property type="match status" value="1"/>
</dbReference>
<dbReference type="InterPro" id="IPR005467">
    <property type="entry name" value="His_kinase_dom"/>
</dbReference>
<evidence type="ECO:0000313" key="14">
    <source>
        <dbReference type="EMBL" id="ARN82071.1"/>
    </source>
</evidence>
<dbReference type="InterPro" id="IPR011006">
    <property type="entry name" value="CheY-like_superfamily"/>
</dbReference>
<dbReference type="InterPro" id="IPR000700">
    <property type="entry name" value="PAS-assoc_C"/>
</dbReference>
<dbReference type="Proteomes" id="UP000193978">
    <property type="component" value="Chromosome"/>
</dbReference>
<dbReference type="SMART" id="SM00091">
    <property type="entry name" value="PAS"/>
    <property type="match status" value="2"/>
</dbReference>
<dbReference type="CDD" id="cd16922">
    <property type="entry name" value="HATPase_EvgS-ArcB-TorS-like"/>
    <property type="match status" value="1"/>
</dbReference>
<dbReference type="InterPro" id="IPR008207">
    <property type="entry name" value="Sig_transdc_His_kin_Hpt_dom"/>
</dbReference>
<dbReference type="SUPFAM" id="SSF55874">
    <property type="entry name" value="ATPase domain of HSP90 chaperone/DNA topoisomerase II/histidine kinase"/>
    <property type="match status" value="1"/>
</dbReference>
<dbReference type="SUPFAM" id="SSF55785">
    <property type="entry name" value="PYP-like sensor domain (PAS domain)"/>
    <property type="match status" value="2"/>
</dbReference>
<feature type="domain" description="HPt" evidence="13">
    <location>
        <begin position="868"/>
        <end position="960"/>
    </location>
</feature>
<dbReference type="InterPro" id="IPR001610">
    <property type="entry name" value="PAC"/>
</dbReference>
<evidence type="ECO:0000256" key="7">
    <source>
        <dbReference type="PROSITE-ProRule" id="PRU00169"/>
    </source>
</evidence>
<dbReference type="PROSITE" id="PS50110">
    <property type="entry name" value="RESPONSE_REGULATORY"/>
    <property type="match status" value="1"/>
</dbReference>
<dbReference type="CDD" id="cd00130">
    <property type="entry name" value="PAS"/>
    <property type="match status" value="2"/>
</dbReference>
<keyword evidence="5" id="KW-0141">cGMP biosynthesis</keyword>
<dbReference type="PROSITE" id="PS50894">
    <property type="entry name" value="HPT"/>
    <property type="match status" value="1"/>
</dbReference>
<dbReference type="InterPro" id="IPR001789">
    <property type="entry name" value="Sig_transdc_resp-reg_receiver"/>
</dbReference>
<evidence type="ECO:0000313" key="15">
    <source>
        <dbReference type="Proteomes" id="UP000193978"/>
    </source>
</evidence>
<dbReference type="FunFam" id="3.30.565.10:FF:000010">
    <property type="entry name" value="Sensor histidine kinase RcsC"/>
    <property type="match status" value="1"/>
</dbReference>
<dbReference type="Gene3D" id="1.10.287.130">
    <property type="match status" value="1"/>
</dbReference>
<dbReference type="SMART" id="SM00387">
    <property type="entry name" value="HATPase_c"/>
    <property type="match status" value="1"/>
</dbReference>
<feature type="domain" description="PAS" evidence="11">
    <location>
        <begin position="316"/>
        <end position="385"/>
    </location>
</feature>
<dbReference type="SMART" id="SM00448">
    <property type="entry name" value="REC"/>
    <property type="match status" value="1"/>
</dbReference>
<gene>
    <name evidence="14" type="ORF">B1812_14405</name>
</gene>
<dbReference type="InterPro" id="IPR003594">
    <property type="entry name" value="HATPase_dom"/>
</dbReference>
<protein>
    <recommendedName>
        <fullName evidence="16">Histidine kinase</fullName>
    </recommendedName>
</protein>
<evidence type="ECO:0000259" key="12">
    <source>
        <dbReference type="PROSITE" id="PS50113"/>
    </source>
</evidence>
<dbReference type="Gene3D" id="1.20.120.160">
    <property type="entry name" value="HPT domain"/>
    <property type="match status" value="1"/>
</dbReference>
<feature type="domain" description="Response regulatory" evidence="10">
    <location>
        <begin position="719"/>
        <end position="837"/>
    </location>
</feature>
<dbReference type="InterPro" id="IPR036641">
    <property type="entry name" value="HPT_dom_sf"/>
</dbReference>
<dbReference type="InterPro" id="IPR036890">
    <property type="entry name" value="HATPase_C_sf"/>
</dbReference>
<sequence length="972" mass="107070">MDLSSEIAMMTNTSTEGLLRAFPFFLAWDESDVIVSAGPSLAKYCPRAKIGARTQEVFLLRRPSGLLSTEFARQNSSALFILEDRENGRVLRGSLLFLESPRSIVMLATPWITSPAQLLEYGLTLDDLGVQDQTLDMLQLLQTQEVAAEDLKRLNRMLTEQRAKLHEQEAQSRKLALVASRTDNAVIVTDATGRIEWVNDAFTRITGWRAGEVAGRKPGEFLQGPETDPKVARFMSEELRAGRGFTVKLINYRRSGEKFWFAIEVQPLFNEAGELTNFMAIESDITERKESEEAIQKYRQHLEEIVEERTRELQRNKFLLEAIVKSSPNGILLIDDQGRIKMTNAALDRMFGYGGSELLGRRVEMLVPQPLREEHALLQGAFPGGPSARPMGENADLHGQRKDGSIFPIDVALASFTVGDEQFVQATVADVTDRKRAESAWRELNATLEHKVEERTLELAAASAAKSEFLANMSHEIRTPMNGMLGLAQLLEREPLSEDQLTVVRRLRQAGQSLLGILNDILDFSKIEAGHLRLDPRPFELPPMLAQISSLLGVTAHEKGLNFHLDDPPLLSGALIGDALRLEQVLMNLLGNAIKFTERGAIDLRIQALSVTASHVRLRFEIKDTGIGISPQQLAGLFTPFTQADGAITRRFGGTGLGLSICKRLVELMHGEIGVESAPGAGSTFWFEAVFERSVERQATSLAPAPPAFECATRLSGLRCLVVDDSRMNREVVQRMLMHEGARAVLAGDGQQALQYLSAQNEAFDAVLMDVQMPVMDGLAATRAIREKLGLVDLPIIALTAGVLDEQRRQVLEAGADDFLAKPVDMDALVDVLLRFAGSRLRPPEASPTLPRIRGVDSEQALLMLGGDQDLFLQLLQSFVTEFAATPEEVRETLDRGDRRRAADLLHAFRGAAGYIGAGDSAQAAEMLEHSIRGDRSDLAFRVTAFETLASVLLEGARAHLASSGQGEDVRC</sequence>
<dbReference type="Pfam" id="PF07701">
    <property type="entry name" value="HNOBA"/>
    <property type="match status" value="2"/>
</dbReference>
<dbReference type="KEGG" id="mbry:B1812_14405"/>
<dbReference type="Gene3D" id="3.30.450.20">
    <property type="entry name" value="PAS domain"/>
    <property type="match status" value="2"/>
</dbReference>
<reference evidence="14 15" key="1">
    <citation type="submission" date="2017-02" db="EMBL/GenBank/DDBJ databases">
        <authorList>
            <person name="Peterson S.W."/>
        </authorList>
    </citation>
    <scope>NUCLEOTIDE SEQUENCE [LARGE SCALE GENOMIC DNA]</scope>
    <source>
        <strain evidence="14 15">S285</strain>
    </source>
</reference>
<feature type="modified residue" description="4-aspartylphosphate" evidence="7">
    <location>
        <position position="770"/>
    </location>
</feature>
<dbReference type="PROSITE" id="PS50109">
    <property type="entry name" value="HIS_KIN"/>
    <property type="match status" value="1"/>
</dbReference>
<dbReference type="Pfam" id="PF01627">
    <property type="entry name" value="Hpt"/>
    <property type="match status" value="1"/>
</dbReference>
<comment type="catalytic activity">
    <reaction evidence="1">
        <text>ATP + protein L-histidine = ADP + protein N-phospho-L-histidine.</text>
        <dbReference type="EC" id="2.7.13.3"/>
    </reaction>
</comment>
<dbReference type="GO" id="GO:0004383">
    <property type="term" value="F:guanylate cyclase activity"/>
    <property type="evidence" value="ECO:0007669"/>
    <property type="project" value="InterPro"/>
</dbReference>
<dbReference type="CDD" id="cd00082">
    <property type="entry name" value="HisKA"/>
    <property type="match status" value="1"/>
</dbReference>
<dbReference type="Gene3D" id="3.30.565.10">
    <property type="entry name" value="Histidine kinase-like ATPase, C-terminal domain"/>
    <property type="match status" value="1"/>
</dbReference>